<accession>A0AAV7W054</accession>
<organism evidence="2 3">
    <name type="scientific">Pleurodeles waltl</name>
    <name type="common">Iberian ribbed newt</name>
    <dbReference type="NCBI Taxonomy" id="8319"/>
    <lineage>
        <taxon>Eukaryota</taxon>
        <taxon>Metazoa</taxon>
        <taxon>Chordata</taxon>
        <taxon>Craniata</taxon>
        <taxon>Vertebrata</taxon>
        <taxon>Euteleostomi</taxon>
        <taxon>Amphibia</taxon>
        <taxon>Batrachia</taxon>
        <taxon>Caudata</taxon>
        <taxon>Salamandroidea</taxon>
        <taxon>Salamandridae</taxon>
        <taxon>Pleurodelinae</taxon>
        <taxon>Pleurodeles</taxon>
    </lineage>
</organism>
<protein>
    <submittedName>
        <fullName evidence="2">Uncharacterized protein</fullName>
    </submittedName>
</protein>
<gene>
    <name evidence="2" type="ORF">NDU88_002256</name>
</gene>
<reference evidence="2" key="1">
    <citation type="journal article" date="2022" name="bioRxiv">
        <title>Sequencing and chromosome-scale assembly of the giantPleurodeles waltlgenome.</title>
        <authorList>
            <person name="Brown T."/>
            <person name="Elewa A."/>
            <person name="Iarovenko S."/>
            <person name="Subramanian E."/>
            <person name="Araus A.J."/>
            <person name="Petzold A."/>
            <person name="Susuki M."/>
            <person name="Suzuki K.-i.T."/>
            <person name="Hayashi T."/>
            <person name="Toyoda A."/>
            <person name="Oliveira C."/>
            <person name="Osipova E."/>
            <person name="Leigh N.D."/>
            <person name="Simon A."/>
            <person name="Yun M.H."/>
        </authorList>
    </citation>
    <scope>NUCLEOTIDE SEQUENCE</scope>
    <source>
        <strain evidence="2">20211129_DDA</strain>
        <tissue evidence="2">Liver</tissue>
    </source>
</reference>
<comment type="caution">
    <text evidence="2">The sequence shown here is derived from an EMBL/GenBank/DDBJ whole genome shotgun (WGS) entry which is preliminary data.</text>
</comment>
<evidence type="ECO:0000256" key="1">
    <source>
        <dbReference type="SAM" id="Coils"/>
    </source>
</evidence>
<keyword evidence="3" id="KW-1185">Reference proteome</keyword>
<dbReference type="InterPro" id="IPR004244">
    <property type="entry name" value="Transposase_22"/>
</dbReference>
<evidence type="ECO:0000313" key="3">
    <source>
        <dbReference type="Proteomes" id="UP001066276"/>
    </source>
</evidence>
<sequence>MESSGSLDNQAPAEALGPNTLGNMLASLTDKINKGFAISEANQGEIRLACELLEKNIDLLGIRTQALEESVGAIKGELSRNKEEIQLLKENESEFQEKLERDFQEKLEHLENSSRRNNLRLLSVSEGVEGADLKKYVVSLIKWAMALDKTEVEIMKDIQRIHRDPFQRNPNNKKPQKILVNFQTYMLK</sequence>
<dbReference type="AlphaFoldDB" id="A0AAV7W054"/>
<dbReference type="EMBL" id="JANPWB010000002">
    <property type="protein sequence ID" value="KAJ1206863.1"/>
    <property type="molecule type" value="Genomic_DNA"/>
</dbReference>
<evidence type="ECO:0000313" key="2">
    <source>
        <dbReference type="EMBL" id="KAJ1206863.1"/>
    </source>
</evidence>
<feature type="coiled-coil region" evidence="1">
    <location>
        <begin position="78"/>
        <end position="116"/>
    </location>
</feature>
<dbReference type="Proteomes" id="UP001066276">
    <property type="component" value="Chromosome 1_2"/>
</dbReference>
<dbReference type="Gene3D" id="3.30.70.1820">
    <property type="entry name" value="L1 transposable element, RRM domain"/>
    <property type="match status" value="1"/>
</dbReference>
<name>A0AAV7W054_PLEWA</name>
<proteinExistence type="predicted"/>
<keyword evidence="1" id="KW-0175">Coiled coil</keyword>
<dbReference type="PANTHER" id="PTHR11505">
    <property type="entry name" value="L1 TRANSPOSABLE ELEMENT-RELATED"/>
    <property type="match status" value="1"/>
</dbReference>